<dbReference type="GO" id="GO:0051537">
    <property type="term" value="F:2 iron, 2 sulfur cluster binding"/>
    <property type="evidence" value="ECO:0007669"/>
    <property type="project" value="TreeGrafter"/>
</dbReference>
<dbReference type="InterPro" id="IPR017870">
    <property type="entry name" value="FeS_cluster_insertion_CS"/>
</dbReference>
<comment type="similarity">
    <text evidence="1">Belongs to the HesB/IscA family.</text>
</comment>
<sequence>MAVTLTQAASDRVKKMLERRGHGIGLRVSTKVSGCAGFSYVVDYADEIQKDDFVFESFDVQVIVDPNSLEKIDGMEVDYVQESLLNEGFSFNNPKVKDSCGCGESFTV</sequence>
<protein>
    <submittedName>
        <fullName evidence="3">Iron-sulfur cluster assembly iron binding protein IscA</fullName>
    </submittedName>
</protein>
<proteinExistence type="inferred from homology"/>
<gene>
    <name evidence="3" type="ORF">MNBD_GAMMA04-1221</name>
</gene>
<evidence type="ECO:0000313" key="3">
    <source>
        <dbReference type="EMBL" id="VAW49809.1"/>
    </source>
</evidence>
<dbReference type="GO" id="GO:0005829">
    <property type="term" value="C:cytosol"/>
    <property type="evidence" value="ECO:0007669"/>
    <property type="project" value="TreeGrafter"/>
</dbReference>
<name>A0A3B0WK58_9ZZZZ</name>
<dbReference type="EMBL" id="UOFB01000393">
    <property type="protein sequence ID" value="VAW49809.1"/>
    <property type="molecule type" value="Genomic_DNA"/>
</dbReference>
<dbReference type="InterPro" id="IPR000361">
    <property type="entry name" value="ATAP_core_dom"/>
</dbReference>
<evidence type="ECO:0000256" key="1">
    <source>
        <dbReference type="ARBA" id="ARBA00006718"/>
    </source>
</evidence>
<evidence type="ECO:0000259" key="2">
    <source>
        <dbReference type="Pfam" id="PF01521"/>
    </source>
</evidence>
<organism evidence="3">
    <name type="scientific">hydrothermal vent metagenome</name>
    <dbReference type="NCBI Taxonomy" id="652676"/>
    <lineage>
        <taxon>unclassified sequences</taxon>
        <taxon>metagenomes</taxon>
        <taxon>ecological metagenomes</taxon>
    </lineage>
</organism>
<dbReference type="InterPro" id="IPR035903">
    <property type="entry name" value="HesB-like_dom_sf"/>
</dbReference>
<dbReference type="PROSITE" id="PS01152">
    <property type="entry name" value="HESB"/>
    <property type="match status" value="1"/>
</dbReference>
<dbReference type="SUPFAM" id="SSF89360">
    <property type="entry name" value="HesB-like domain"/>
    <property type="match status" value="1"/>
</dbReference>
<dbReference type="NCBIfam" id="TIGR00049">
    <property type="entry name" value="iron-sulfur cluster assembly accessory protein"/>
    <property type="match status" value="1"/>
</dbReference>
<dbReference type="InterPro" id="IPR016092">
    <property type="entry name" value="ATAP"/>
</dbReference>
<dbReference type="Pfam" id="PF01521">
    <property type="entry name" value="Fe-S_biosyn"/>
    <property type="match status" value="1"/>
</dbReference>
<dbReference type="InterPro" id="IPR050322">
    <property type="entry name" value="Fe-S_cluster_asmbl/transfer"/>
</dbReference>
<reference evidence="3" key="1">
    <citation type="submission" date="2018-06" db="EMBL/GenBank/DDBJ databases">
        <authorList>
            <person name="Zhirakovskaya E."/>
        </authorList>
    </citation>
    <scope>NUCLEOTIDE SEQUENCE</scope>
</reference>
<dbReference type="AlphaFoldDB" id="A0A3B0WK58"/>
<dbReference type="Gene3D" id="2.60.300.12">
    <property type="entry name" value="HesB-like domain"/>
    <property type="match status" value="1"/>
</dbReference>
<dbReference type="PANTHER" id="PTHR10072">
    <property type="entry name" value="IRON-SULFUR CLUSTER ASSEMBLY PROTEIN"/>
    <property type="match status" value="1"/>
</dbReference>
<dbReference type="PANTHER" id="PTHR10072:SF41">
    <property type="entry name" value="IRON-SULFUR CLUSTER ASSEMBLY 1 HOMOLOG, MITOCHONDRIAL"/>
    <property type="match status" value="1"/>
</dbReference>
<dbReference type="GO" id="GO:0016226">
    <property type="term" value="P:iron-sulfur cluster assembly"/>
    <property type="evidence" value="ECO:0007669"/>
    <property type="project" value="InterPro"/>
</dbReference>
<feature type="domain" description="Core" evidence="2">
    <location>
        <begin position="1"/>
        <end position="104"/>
    </location>
</feature>
<accession>A0A3B0WK58</accession>